<dbReference type="Proteomes" id="UP001165122">
    <property type="component" value="Unassembled WGS sequence"/>
</dbReference>
<comment type="caution">
    <text evidence="3">The sequence shown here is derived from an EMBL/GenBank/DDBJ whole genome shotgun (WGS) entry which is preliminary data.</text>
</comment>
<dbReference type="OrthoDB" id="10539972at2759"/>
<protein>
    <recommendedName>
        <fullName evidence="2">5'-3' DNA helicase ZGRF1-like N-terminal domain-containing protein</fullName>
    </recommendedName>
</protein>
<reference evidence="4" key="1">
    <citation type="journal article" date="2023" name="Commun. Biol.">
        <title>Genome analysis of Parmales, the sister group of diatoms, reveals the evolutionary specialization of diatoms from phago-mixotrophs to photoautotrophs.</title>
        <authorList>
            <person name="Ban H."/>
            <person name="Sato S."/>
            <person name="Yoshikawa S."/>
            <person name="Yamada K."/>
            <person name="Nakamura Y."/>
            <person name="Ichinomiya M."/>
            <person name="Sato N."/>
            <person name="Blanc-Mathieu R."/>
            <person name="Endo H."/>
            <person name="Kuwata A."/>
            <person name="Ogata H."/>
        </authorList>
    </citation>
    <scope>NUCLEOTIDE SEQUENCE [LARGE SCALE GENOMIC DNA]</scope>
    <source>
        <strain evidence="4">NIES 3700</strain>
    </source>
</reference>
<feature type="domain" description="5'-3' DNA helicase ZGRF1-like N-terminal" evidence="2">
    <location>
        <begin position="10"/>
        <end position="78"/>
    </location>
</feature>
<feature type="region of interest" description="Disordered" evidence="1">
    <location>
        <begin position="186"/>
        <end position="397"/>
    </location>
</feature>
<evidence type="ECO:0000313" key="4">
    <source>
        <dbReference type="Proteomes" id="UP001165122"/>
    </source>
</evidence>
<dbReference type="AlphaFoldDB" id="A0A9W7EAL3"/>
<sequence length="397" mass="42216">MPATVRTLIALFTHQKNRKKKVFDDGFVKVNTLTGVATLHKDLLKQPIDTADLSKGELAELLSLSGDSIEFPKHLVECDTEYWPAGSHQAPSGAAVGVPQKIDTTTHKQKITQRKISVVKKLTSKKFVKPGKFIPKSNAVRAAQQSAEAAAAAAEGGAGGLAGRRAPLQPGELRRQLYGASSVPTIAPLVPSRNYPNPMDLNPNPNFNNPNQPLSSSAAPAPQPSSGFQNGPTAYQGGAQSRGSAPPSAYTGIQDSDSDSDDDDDLDAEMCYGGGGGSGGGGGGHVAQHEQNQNQYQYQYQYQEQAAPQPSAHQPSAQQHTQPPPQSNPQVDPHPKNNNHTNNGKENQETNNNNNNNNSPLPPPQTTNNNAFAIKLSKDDDSSSDSSNDSDGDKLYM</sequence>
<gene>
    <name evidence="3" type="ORF">TrLO_g6930</name>
</gene>
<evidence type="ECO:0000313" key="3">
    <source>
        <dbReference type="EMBL" id="GMH71942.1"/>
    </source>
</evidence>
<organism evidence="3 4">
    <name type="scientific">Triparma laevis f. longispina</name>
    <dbReference type="NCBI Taxonomy" id="1714387"/>
    <lineage>
        <taxon>Eukaryota</taxon>
        <taxon>Sar</taxon>
        <taxon>Stramenopiles</taxon>
        <taxon>Ochrophyta</taxon>
        <taxon>Bolidophyceae</taxon>
        <taxon>Parmales</taxon>
        <taxon>Triparmaceae</taxon>
        <taxon>Triparma</taxon>
    </lineage>
</organism>
<dbReference type="InterPro" id="IPR018838">
    <property type="entry name" value="ZGRF1-like_N"/>
</dbReference>
<proteinExistence type="predicted"/>
<dbReference type="EMBL" id="BRXW01000647">
    <property type="protein sequence ID" value="GMH71942.1"/>
    <property type="molecule type" value="Genomic_DNA"/>
</dbReference>
<evidence type="ECO:0000256" key="1">
    <source>
        <dbReference type="SAM" id="MobiDB-lite"/>
    </source>
</evidence>
<feature type="compositionally biased region" description="Low complexity" evidence="1">
    <location>
        <begin position="194"/>
        <end position="226"/>
    </location>
</feature>
<feature type="compositionally biased region" description="Gly residues" evidence="1">
    <location>
        <begin position="272"/>
        <end position="285"/>
    </location>
</feature>
<evidence type="ECO:0000259" key="2">
    <source>
        <dbReference type="Pfam" id="PF10382"/>
    </source>
</evidence>
<feature type="compositionally biased region" description="Acidic residues" evidence="1">
    <location>
        <begin position="256"/>
        <end position="268"/>
    </location>
</feature>
<feature type="compositionally biased region" description="Low complexity" evidence="1">
    <location>
        <begin position="290"/>
        <end position="320"/>
    </location>
</feature>
<name>A0A9W7EAL3_9STRA</name>
<feature type="compositionally biased region" description="Low complexity" evidence="1">
    <location>
        <begin position="338"/>
        <end position="359"/>
    </location>
</feature>
<feature type="compositionally biased region" description="Polar residues" evidence="1">
    <location>
        <begin position="227"/>
        <end position="243"/>
    </location>
</feature>
<accession>A0A9W7EAL3</accession>
<keyword evidence="4" id="KW-1185">Reference proteome</keyword>
<dbReference type="Pfam" id="PF10382">
    <property type="entry name" value="ZGRF1-like_N"/>
    <property type="match status" value="1"/>
</dbReference>